<organism evidence="1 2">
    <name type="scientific">Diphasiastrum complanatum</name>
    <name type="common">Issler's clubmoss</name>
    <name type="synonym">Lycopodium complanatum</name>
    <dbReference type="NCBI Taxonomy" id="34168"/>
    <lineage>
        <taxon>Eukaryota</taxon>
        <taxon>Viridiplantae</taxon>
        <taxon>Streptophyta</taxon>
        <taxon>Embryophyta</taxon>
        <taxon>Tracheophyta</taxon>
        <taxon>Lycopodiopsida</taxon>
        <taxon>Lycopodiales</taxon>
        <taxon>Lycopodiaceae</taxon>
        <taxon>Lycopodioideae</taxon>
        <taxon>Diphasiastrum</taxon>
    </lineage>
</organism>
<gene>
    <name evidence="1" type="ORF">O6H91_06G031300</name>
</gene>
<dbReference type="EMBL" id="CM055097">
    <property type="protein sequence ID" value="KAJ7551839.1"/>
    <property type="molecule type" value="Genomic_DNA"/>
</dbReference>
<evidence type="ECO:0000313" key="2">
    <source>
        <dbReference type="Proteomes" id="UP001162992"/>
    </source>
</evidence>
<accession>A0ACC2DC54</accession>
<name>A0ACC2DC54_DIPCM</name>
<reference evidence="2" key="1">
    <citation type="journal article" date="2024" name="Proc. Natl. Acad. Sci. U.S.A.">
        <title>Extraordinary preservation of gene collinearity over three hundred million years revealed in homosporous lycophytes.</title>
        <authorList>
            <person name="Li C."/>
            <person name="Wickell D."/>
            <person name="Kuo L.Y."/>
            <person name="Chen X."/>
            <person name="Nie B."/>
            <person name="Liao X."/>
            <person name="Peng D."/>
            <person name="Ji J."/>
            <person name="Jenkins J."/>
            <person name="Williams M."/>
            <person name="Shu S."/>
            <person name="Plott C."/>
            <person name="Barry K."/>
            <person name="Rajasekar S."/>
            <person name="Grimwood J."/>
            <person name="Han X."/>
            <person name="Sun S."/>
            <person name="Hou Z."/>
            <person name="He W."/>
            <person name="Dai G."/>
            <person name="Sun C."/>
            <person name="Schmutz J."/>
            <person name="Leebens-Mack J.H."/>
            <person name="Li F.W."/>
            <person name="Wang L."/>
        </authorList>
    </citation>
    <scope>NUCLEOTIDE SEQUENCE [LARGE SCALE GENOMIC DNA]</scope>
    <source>
        <strain evidence="2">cv. PW_Plant_1</strain>
    </source>
</reference>
<comment type="caution">
    <text evidence="1">The sequence shown here is derived from an EMBL/GenBank/DDBJ whole genome shotgun (WGS) entry which is preliminary data.</text>
</comment>
<proteinExistence type="predicted"/>
<dbReference type="Proteomes" id="UP001162992">
    <property type="component" value="Chromosome 6"/>
</dbReference>
<keyword evidence="2" id="KW-1185">Reference proteome</keyword>
<evidence type="ECO:0000313" key="1">
    <source>
        <dbReference type="EMBL" id="KAJ7551839.1"/>
    </source>
</evidence>
<protein>
    <submittedName>
        <fullName evidence="1">Uncharacterized protein</fullName>
    </submittedName>
</protein>
<sequence>MPLFKRTAFQLLQPPADLKPDEPVFHIRFTKEVIREYQEYLHRINLYRQKVWTCKVTGKQSLTYEQALLSESKATEKVQQFPKEFMGPVLHMVQFSVLGIHELVDRIHKNFKEQYVIGEIVAGIHGDSLLQCKIMKVFELNDQSGSCEYEVCWLNGSGKRMDVSRESSEKLSRQRYPLTKGLLKSFIRESAFAGLTRNSPWLVHDKLARKFKLHMEPSEELRQAFLGQNPENRKSTENGQKPVRKNEDPGQRPVAVKKSRTKHIVLEIGGLSSRKRKDITSSTQDESLANGEKSVHKRRKKDGETLKIDEMKQQSRNGQKTNKKNHVNANPLVDKCKKKLEKMEGGKKKSGSAKSNTKKIENIDNHSKSKIVKEKKTAPIPEPPPPICYPIDDLLVQPSPDDPTFTERPVPSTNFALPMECIGKFLMVWNFFISFGKAIHLSPFSSEDFEKALCYKDGEVSLLTEAYYALLRTVCSDPEIIEEFMLKRKRKSEMSMKTWKGDLCDILESGESQRFKSLSSVIRQGSYKQLDPSSKLEVLHELVERSLSSTVVRNQLEENIDEHQAIAARKREEVVGQSKKKKDEQDRPADLNLGPDREAVQESVGQLDGICPNNKQRLMEVHRYETQEAHSDAENRELDGRPHKQIAVKHIEDKDTVKMSEEQRKIQEKKKEPVDLLAEHEQKELAIVDKQKREEHFEREMEKHSIRTSSLGKDRNFNQYWFFNREDRIFIESKDSAKWGYYGSKEELDALLGSLNIKGVREKALKRHLEKRYVSISSALQKRSKDIALKVCIEEASLRRSVRVRLVTKPAPFLTYVNRYRNT</sequence>